<feature type="region of interest" description="Disordered" evidence="1">
    <location>
        <begin position="51"/>
        <end position="104"/>
    </location>
</feature>
<dbReference type="EMBL" id="CP126210">
    <property type="protein sequence ID" value="WIA11945.1"/>
    <property type="molecule type" value="Genomic_DNA"/>
</dbReference>
<reference evidence="2 3" key="1">
    <citation type="submission" date="2023-05" db="EMBL/GenBank/DDBJ databases">
        <title>A 100% complete, gapless, phased diploid assembly of the Scenedesmus obliquus UTEX 3031 genome.</title>
        <authorList>
            <person name="Biondi T.C."/>
            <person name="Hanschen E.R."/>
            <person name="Kwon T."/>
            <person name="Eng W."/>
            <person name="Kruse C.P.S."/>
            <person name="Koehler S.I."/>
            <person name="Kunde Y."/>
            <person name="Gleasner C.D."/>
            <person name="You Mak K.T."/>
            <person name="Polle J."/>
            <person name="Hovde B.T."/>
            <person name="Starkenburg S.R."/>
        </authorList>
    </citation>
    <scope>NUCLEOTIDE SEQUENCE [LARGE SCALE GENOMIC DNA]</scope>
    <source>
        <strain evidence="2 3">DOE0152z</strain>
    </source>
</reference>
<name>A0ABY8TSI1_TETOB</name>
<organism evidence="2 3">
    <name type="scientific">Tetradesmus obliquus</name>
    <name type="common">Green alga</name>
    <name type="synonym">Acutodesmus obliquus</name>
    <dbReference type="NCBI Taxonomy" id="3088"/>
    <lineage>
        <taxon>Eukaryota</taxon>
        <taxon>Viridiplantae</taxon>
        <taxon>Chlorophyta</taxon>
        <taxon>core chlorophytes</taxon>
        <taxon>Chlorophyceae</taxon>
        <taxon>CS clade</taxon>
        <taxon>Sphaeropleales</taxon>
        <taxon>Scenedesmaceae</taxon>
        <taxon>Tetradesmus</taxon>
    </lineage>
</organism>
<proteinExistence type="predicted"/>
<accession>A0ABY8TSI1</accession>
<evidence type="ECO:0000313" key="3">
    <source>
        <dbReference type="Proteomes" id="UP001244341"/>
    </source>
</evidence>
<gene>
    <name evidence="2" type="ORF">OEZ85_012027</name>
</gene>
<protein>
    <submittedName>
        <fullName evidence="2">Uncharacterized protein</fullName>
    </submittedName>
</protein>
<evidence type="ECO:0000313" key="2">
    <source>
        <dbReference type="EMBL" id="WIA11945.1"/>
    </source>
</evidence>
<sequence length="215" mass="22907">MFSSRMVLANASMTRPMVSTEKKKRCIVRPGEVGVRPASCWVAGASLPRTVRNRSSRKVARPARSPGSPHQEEATNPVTGKTALGPWLGPFGSAPDTSGRPAGASATEGLLPATMYVDTRGAMHLGLDSQEHAKLVRALQQAQEEAGMLHSSTAALEAAAAAATAKMAAELLAVRRMQARAMQARMLEDAPAAQRAPPACSVRRMHHINQPRRMN</sequence>
<keyword evidence="3" id="KW-1185">Reference proteome</keyword>
<evidence type="ECO:0000256" key="1">
    <source>
        <dbReference type="SAM" id="MobiDB-lite"/>
    </source>
</evidence>
<feature type="compositionally biased region" description="Basic residues" evidence="1">
    <location>
        <begin position="51"/>
        <end position="61"/>
    </location>
</feature>
<dbReference type="Proteomes" id="UP001244341">
    <property type="component" value="Chromosome 3b"/>
</dbReference>